<dbReference type="InterPro" id="IPR058110">
    <property type="entry name" value="GCG_CRPN_dom"/>
</dbReference>
<dbReference type="NCBIfam" id="NF047412">
    <property type="entry name" value="sig_GCG_CRPN_rpt"/>
    <property type="match status" value="1"/>
</dbReference>
<organism evidence="2 3">
    <name type="scientific">Methylocystis parvus</name>
    <dbReference type="NCBI Taxonomy" id="134"/>
    <lineage>
        <taxon>Bacteria</taxon>
        <taxon>Pseudomonadati</taxon>
        <taxon>Pseudomonadota</taxon>
        <taxon>Alphaproteobacteria</taxon>
        <taxon>Hyphomicrobiales</taxon>
        <taxon>Methylocystaceae</taxon>
        <taxon>Methylocystis</taxon>
    </lineage>
</organism>
<proteinExistence type="predicted"/>
<feature type="signal peptide" evidence="1">
    <location>
        <begin position="1"/>
        <end position="24"/>
    </location>
</feature>
<protein>
    <recommendedName>
        <fullName evidence="4">Sulfur globule protein</fullName>
    </recommendedName>
</protein>
<evidence type="ECO:0000313" key="3">
    <source>
        <dbReference type="Proteomes" id="UP000422569"/>
    </source>
</evidence>
<feature type="chain" id="PRO_5025623831" description="Sulfur globule protein" evidence="1">
    <location>
        <begin position="25"/>
        <end position="93"/>
    </location>
</feature>
<dbReference type="KEGG" id="mpar:F7D14_01400"/>
<accession>A0A6B8M392</accession>
<reference evidence="2 3" key="1">
    <citation type="submission" date="2019-09" db="EMBL/GenBank/DDBJ databases">
        <title>Isolation and complete genome sequencing of Methylocystis species.</title>
        <authorList>
            <person name="Rumah B.L."/>
            <person name="Stead C.E."/>
            <person name="Stevens B.C."/>
            <person name="Minton N.P."/>
            <person name="Grosse-Honebrink A."/>
            <person name="Zhang Y."/>
        </authorList>
    </citation>
    <scope>NUCLEOTIDE SEQUENCE [LARGE SCALE GENOMIC DNA]</scope>
    <source>
        <strain evidence="2 3">BRCS2</strain>
    </source>
</reference>
<dbReference type="RefSeq" id="WP_016918832.1">
    <property type="nucleotide sequence ID" value="NZ_CP044331.1"/>
</dbReference>
<name>A0A6B8M392_9HYPH</name>
<keyword evidence="1" id="KW-0732">Signal</keyword>
<evidence type="ECO:0000256" key="1">
    <source>
        <dbReference type="SAM" id="SignalP"/>
    </source>
</evidence>
<evidence type="ECO:0008006" key="4">
    <source>
        <dbReference type="Google" id="ProtNLM"/>
    </source>
</evidence>
<dbReference type="Proteomes" id="UP000422569">
    <property type="component" value="Chromosome"/>
</dbReference>
<evidence type="ECO:0000313" key="2">
    <source>
        <dbReference type="EMBL" id="QGM96269.1"/>
    </source>
</evidence>
<gene>
    <name evidence="2" type="ORF">F7D14_01400</name>
</gene>
<dbReference type="AlphaFoldDB" id="A0A6B8M392"/>
<sequence>MIAKHMIGAAALGVFLGLPLTFNAAEAAMPVPTRPAEPGMVEQVWGGCGPYGHRGPWGGCRAGGQWGGGYRPYYARPFYAPRPRYWGPRRYYW</sequence>
<dbReference type="EMBL" id="CP044331">
    <property type="protein sequence ID" value="QGM96269.1"/>
    <property type="molecule type" value="Genomic_DNA"/>
</dbReference>
<keyword evidence="3" id="KW-1185">Reference proteome</keyword>